<evidence type="ECO:0008006" key="4">
    <source>
        <dbReference type="Google" id="ProtNLM"/>
    </source>
</evidence>
<evidence type="ECO:0000313" key="3">
    <source>
        <dbReference type="Proteomes" id="UP000613030"/>
    </source>
</evidence>
<gene>
    <name evidence="2" type="ORF">JI741_12250</name>
</gene>
<keyword evidence="1" id="KW-0472">Membrane</keyword>
<keyword evidence="1" id="KW-0812">Transmembrane</keyword>
<name>A0ABS1KUK6_9BACT</name>
<evidence type="ECO:0000256" key="1">
    <source>
        <dbReference type="SAM" id="Phobius"/>
    </source>
</evidence>
<feature type="transmembrane region" description="Helical" evidence="1">
    <location>
        <begin position="189"/>
        <end position="209"/>
    </location>
</feature>
<feature type="transmembrane region" description="Helical" evidence="1">
    <location>
        <begin position="158"/>
        <end position="177"/>
    </location>
</feature>
<evidence type="ECO:0000313" key="2">
    <source>
        <dbReference type="EMBL" id="MBL0741996.1"/>
    </source>
</evidence>
<reference evidence="2 3" key="1">
    <citation type="submission" date="2021-01" db="EMBL/GenBank/DDBJ databases">
        <title>Chryseolinea sp. Jin1 Genome sequencing and assembly.</title>
        <authorList>
            <person name="Kim I."/>
        </authorList>
    </citation>
    <scope>NUCLEOTIDE SEQUENCE [LARGE SCALE GENOMIC DNA]</scope>
    <source>
        <strain evidence="2 3">Jin1</strain>
    </source>
</reference>
<feature type="transmembrane region" description="Helical" evidence="1">
    <location>
        <begin position="61"/>
        <end position="83"/>
    </location>
</feature>
<organism evidence="2 3">
    <name type="scientific">Chryseolinea lacunae</name>
    <dbReference type="NCBI Taxonomy" id="2801331"/>
    <lineage>
        <taxon>Bacteria</taxon>
        <taxon>Pseudomonadati</taxon>
        <taxon>Bacteroidota</taxon>
        <taxon>Cytophagia</taxon>
        <taxon>Cytophagales</taxon>
        <taxon>Fulvivirgaceae</taxon>
        <taxon>Chryseolinea</taxon>
    </lineage>
</organism>
<dbReference type="RefSeq" id="WP_202009700.1">
    <property type="nucleotide sequence ID" value="NZ_JAERRB010000003.1"/>
</dbReference>
<feature type="transmembrane region" description="Helical" evidence="1">
    <location>
        <begin position="34"/>
        <end position="55"/>
    </location>
</feature>
<proteinExistence type="predicted"/>
<keyword evidence="3" id="KW-1185">Reference proteome</keyword>
<feature type="transmembrane region" description="Helical" evidence="1">
    <location>
        <begin position="95"/>
        <end position="113"/>
    </location>
</feature>
<feature type="transmembrane region" description="Helical" evidence="1">
    <location>
        <begin position="125"/>
        <end position="146"/>
    </location>
</feature>
<accession>A0ABS1KUK6</accession>
<sequence>MFFERIPLQEISTLSILVPLVMSLPVLRTGALSLRLFFLFLLTGLATDGLGWWVAYHHDHWLYLQYAFTLYSCLESLFFLWFIGHHAKAKTLRRLARALFVATVIWFLYVFLIEGAGSGETSHSYFDPVYLLTVSFLAGFALLQLVETEAFITPLPVFWLQTGIFFYGFSTFFIFMVKLIVGPELAGKIWFLHNLINITTYGLYTVGFWKAYVARQAEQP</sequence>
<feature type="transmembrane region" description="Helical" evidence="1">
    <location>
        <begin position="6"/>
        <end position="27"/>
    </location>
</feature>
<comment type="caution">
    <text evidence="2">The sequence shown here is derived from an EMBL/GenBank/DDBJ whole genome shotgun (WGS) entry which is preliminary data.</text>
</comment>
<keyword evidence="1" id="KW-1133">Transmembrane helix</keyword>
<dbReference type="EMBL" id="JAERRB010000003">
    <property type="protein sequence ID" value="MBL0741996.1"/>
    <property type="molecule type" value="Genomic_DNA"/>
</dbReference>
<protein>
    <recommendedName>
        <fullName evidence="4">Lysoplasmalogenase</fullName>
    </recommendedName>
</protein>
<dbReference type="Proteomes" id="UP000613030">
    <property type="component" value="Unassembled WGS sequence"/>
</dbReference>